<dbReference type="SUPFAM" id="SSF53244">
    <property type="entry name" value="MurD-like peptide ligases, peptide-binding domain"/>
    <property type="match status" value="1"/>
</dbReference>
<keyword evidence="6 7" id="KW-0961">Cell wall biogenesis/degradation</keyword>
<dbReference type="Proteomes" id="UP001562065">
    <property type="component" value="Unassembled WGS sequence"/>
</dbReference>
<dbReference type="InterPro" id="IPR000713">
    <property type="entry name" value="Mur_ligase_N"/>
</dbReference>
<dbReference type="PANTHER" id="PTHR23135">
    <property type="entry name" value="MUR LIGASE FAMILY MEMBER"/>
    <property type="match status" value="1"/>
</dbReference>
<dbReference type="NCBIfam" id="NF001126">
    <property type="entry name" value="PRK00139.1-4"/>
    <property type="match status" value="1"/>
</dbReference>
<feature type="short sequence motif" description="Meso-diaminopimelate recognition motif" evidence="7">
    <location>
        <begin position="404"/>
        <end position="407"/>
    </location>
</feature>
<evidence type="ECO:0000256" key="5">
    <source>
        <dbReference type="ARBA" id="ARBA00023306"/>
    </source>
</evidence>
<dbReference type="Pfam" id="PF08245">
    <property type="entry name" value="Mur_ligase_M"/>
    <property type="match status" value="1"/>
</dbReference>
<feature type="binding site" evidence="7">
    <location>
        <position position="181"/>
    </location>
    <ligand>
        <name>UDP-N-acetyl-alpha-D-muramoyl-L-alanyl-D-glutamate</name>
        <dbReference type="ChEBI" id="CHEBI:83900"/>
    </ligand>
</feature>
<dbReference type="Gene3D" id="3.40.1390.10">
    <property type="entry name" value="MurE/MurF, N-terminal domain"/>
    <property type="match status" value="1"/>
</dbReference>
<feature type="binding site" evidence="7">
    <location>
        <position position="459"/>
    </location>
    <ligand>
        <name>meso-2,6-diaminopimelate</name>
        <dbReference type="ChEBI" id="CHEBI:57791"/>
    </ligand>
</feature>
<proteinExistence type="inferred from homology"/>
<dbReference type="InterPro" id="IPR036615">
    <property type="entry name" value="Mur_ligase_C_dom_sf"/>
</dbReference>
<feature type="domain" description="Mur ligase central" evidence="11">
    <location>
        <begin position="110"/>
        <end position="310"/>
    </location>
</feature>
<keyword evidence="13" id="KW-1185">Reference proteome</keyword>
<reference evidence="12 13" key="1">
    <citation type="submission" date="2024-07" db="EMBL/GenBank/DDBJ databases">
        <authorList>
            <person name="Ren Q."/>
        </authorList>
    </citation>
    <scope>NUCLEOTIDE SEQUENCE [LARGE SCALE GENOMIC DNA]</scope>
    <source>
        <strain evidence="12 13">REN37</strain>
    </source>
</reference>
<keyword evidence="7" id="KW-0963">Cytoplasm</keyword>
<feature type="binding site" evidence="7">
    <location>
        <position position="187"/>
    </location>
    <ligand>
        <name>UDP-N-acetyl-alpha-D-muramoyl-L-alanyl-D-glutamate</name>
        <dbReference type="ChEBI" id="CHEBI:83900"/>
    </ligand>
</feature>
<comment type="pathway">
    <text evidence="7 8">Cell wall biogenesis; peptidoglycan biosynthesis.</text>
</comment>
<dbReference type="Gene3D" id="3.90.190.20">
    <property type="entry name" value="Mur ligase, C-terminal domain"/>
    <property type="match status" value="1"/>
</dbReference>
<dbReference type="SUPFAM" id="SSF63418">
    <property type="entry name" value="MurE/MurF N-terminal domain"/>
    <property type="match status" value="1"/>
</dbReference>
<evidence type="ECO:0000313" key="12">
    <source>
        <dbReference type="EMBL" id="MEY1662622.1"/>
    </source>
</evidence>
<feature type="binding site" evidence="7">
    <location>
        <begin position="112"/>
        <end position="118"/>
    </location>
    <ligand>
        <name>ATP</name>
        <dbReference type="ChEBI" id="CHEBI:30616"/>
    </ligand>
</feature>
<evidence type="ECO:0000259" key="9">
    <source>
        <dbReference type="Pfam" id="PF01225"/>
    </source>
</evidence>
<dbReference type="InterPro" id="IPR013221">
    <property type="entry name" value="Mur_ligase_cen"/>
</dbReference>
<comment type="cofactor">
    <cofactor evidence="7">
        <name>Mg(2+)</name>
        <dbReference type="ChEBI" id="CHEBI:18420"/>
    </cofactor>
</comment>
<comment type="PTM">
    <text evidence="7">Carboxylation is probably crucial for Mg(2+) binding and, consequently, for the gamma-phosphate positioning of ATP.</text>
</comment>
<dbReference type="InterPro" id="IPR036565">
    <property type="entry name" value="Mur-like_cat_sf"/>
</dbReference>
<evidence type="ECO:0000313" key="13">
    <source>
        <dbReference type="Proteomes" id="UP001562065"/>
    </source>
</evidence>
<feature type="domain" description="Mur ligase N-terminal catalytic" evidence="9">
    <location>
        <begin position="25"/>
        <end position="97"/>
    </location>
</feature>
<dbReference type="NCBIfam" id="TIGR01085">
    <property type="entry name" value="murE"/>
    <property type="match status" value="1"/>
</dbReference>
<dbReference type="Pfam" id="PF01225">
    <property type="entry name" value="Mur_ligase"/>
    <property type="match status" value="1"/>
</dbReference>
<comment type="subcellular location">
    <subcellularLocation>
        <location evidence="7 8">Cytoplasm</location>
    </subcellularLocation>
</comment>
<keyword evidence="7" id="KW-0067">ATP-binding</keyword>
<dbReference type="PANTHER" id="PTHR23135:SF4">
    <property type="entry name" value="UDP-N-ACETYLMURAMOYL-L-ALANYL-D-GLUTAMATE--2,6-DIAMINOPIMELATE LIGASE MURE HOMOLOG, CHLOROPLASTIC"/>
    <property type="match status" value="1"/>
</dbReference>
<comment type="function">
    <text evidence="7">Catalyzes the addition of meso-diaminopimelic acid to the nucleotide precursor UDP-N-acetylmuramoyl-L-alanyl-D-glutamate (UMAG) in the biosynthesis of bacterial cell-wall peptidoglycan.</text>
</comment>
<dbReference type="RefSeq" id="WP_369456084.1">
    <property type="nucleotide sequence ID" value="NZ_JBGCUO010000001.1"/>
</dbReference>
<feature type="modified residue" description="N6-carboxylysine" evidence="7">
    <location>
        <position position="221"/>
    </location>
</feature>
<dbReference type="Gene3D" id="3.40.1190.10">
    <property type="entry name" value="Mur-like, catalytic domain"/>
    <property type="match status" value="1"/>
</dbReference>
<comment type="similarity">
    <text evidence="1 7">Belongs to the MurCDEF family. MurE subfamily.</text>
</comment>
<accession>A0ABV4AJM0</accession>
<feature type="binding site" evidence="7">
    <location>
        <position position="27"/>
    </location>
    <ligand>
        <name>UDP-N-acetyl-alpha-D-muramoyl-L-alanyl-D-glutamate</name>
        <dbReference type="ChEBI" id="CHEBI:83900"/>
    </ligand>
</feature>
<keyword evidence="7" id="KW-0460">Magnesium</keyword>
<feature type="binding site" evidence="7">
    <location>
        <position position="380"/>
    </location>
    <ligand>
        <name>meso-2,6-diaminopimelate</name>
        <dbReference type="ChEBI" id="CHEBI:57791"/>
    </ligand>
</feature>
<keyword evidence="4 7" id="KW-0573">Peptidoglycan synthesis</keyword>
<dbReference type="InterPro" id="IPR035911">
    <property type="entry name" value="MurE/MurF_N"/>
</dbReference>
<feature type="binding site" evidence="7">
    <location>
        <begin position="154"/>
        <end position="155"/>
    </location>
    <ligand>
        <name>UDP-N-acetyl-alpha-D-muramoyl-L-alanyl-D-glutamate</name>
        <dbReference type="ChEBI" id="CHEBI:83900"/>
    </ligand>
</feature>
<comment type="caution">
    <text evidence="7">Lacks conserved residue(s) required for the propagation of feature annotation.</text>
</comment>
<keyword evidence="2 7" id="KW-0132">Cell division</keyword>
<dbReference type="Pfam" id="PF02875">
    <property type="entry name" value="Mur_ligase_C"/>
    <property type="match status" value="1"/>
</dbReference>
<dbReference type="GO" id="GO:0008765">
    <property type="term" value="F:UDP-N-acetylmuramoylalanyl-D-glutamate-2,6-diaminopimelate ligase activity"/>
    <property type="evidence" value="ECO:0007669"/>
    <property type="project" value="UniProtKB-EC"/>
</dbReference>
<evidence type="ECO:0000256" key="1">
    <source>
        <dbReference type="ARBA" id="ARBA00005898"/>
    </source>
</evidence>
<evidence type="ECO:0000259" key="11">
    <source>
        <dbReference type="Pfam" id="PF08245"/>
    </source>
</evidence>
<dbReference type="EC" id="6.3.2.13" evidence="7"/>
<feature type="domain" description="Mur ligase C-terminal" evidence="10">
    <location>
        <begin position="333"/>
        <end position="457"/>
    </location>
</feature>
<gene>
    <name evidence="7" type="primary">murE</name>
    <name evidence="12" type="ORF">AB5I84_10725</name>
</gene>
<evidence type="ECO:0000256" key="6">
    <source>
        <dbReference type="ARBA" id="ARBA00023316"/>
    </source>
</evidence>
<feature type="binding site" evidence="7">
    <location>
        <position position="29"/>
    </location>
    <ligand>
        <name>UDP-N-acetyl-alpha-D-muramoyl-L-alanyl-D-glutamate</name>
        <dbReference type="ChEBI" id="CHEBI:83900"/>
    </ligand>
</feature>
<comment type="catalytic activity">
    <reaction evidence="7">
        <text>UDP-N-acetyl-alpha-D-muramoyl-L-alanyl-D-glutamate + meso-2,6-diaminopimelate + ATP = UDP-N-acetyl-alpha-D-muramoyl-L-alanyl-gamma-D-glutamyl-meso-2,6-diaminopimelate + ADP + phosphate + H(+)</text>
        <dbReference type="Rhea" id="RHEA:23676"/>
        <dbReference type="ChEBI" id="CHEBI:15378"/>
        <dbReference type="ChEBI" id="CHEBI:30616"/>
        <dbReference type="ChEBI" id="CHEBI:43474"/>
        <dbReference type="ChEBI" id="CHEBI:57791"/>
        <dbReference type="ChEBI" id="CHEBI:83900"/>
        <dbReference type="ChEBI" id="CHEBI:83905"/>
        <dbReference type="ChEBI" id="CHEBI:456216"/>
        <dbReference type="EC" id="6.3.2.13"/>
    </reaction>
</comment>
<dbReference type="InterPro" id="IPR005761">
    <property type="entry name" value="UDP-N-AcMur-Glu-dNH2Pim_ligase"/>
</dbReference>
<evidence type="ECO:0000256" key="2">
    <source>
        <dbReference type="ARBA" id="ARBA00022618"/>
    </source>
</evidence>
<feature type="binding site" evidence="7">
    <location>
        <position position="189"/>
    </location>
    <ligand>
        <name>UDP-N-acetyl-alpha-D-muramoyl-L-alanyl-D-glutamate</name>
        <dbReference type="ChEBI" id="CHEBI:83900"/>
    </ligand>
</feature>
<keyword evidence="3 7" id="KW-0133">Cell shape</keyword>
<sequence>MLRLDALLPHYPLPASLAGMRVARLCLDSRQVQAGDVFVALQGTREDGRRYVADAIANGAALVLTDAERDHWRQQDGVPMVGVRALRAQLGELAARLYGHPGSELQVIGITGTNGKTSCSWFLADALNALGRRAALMGTLGVRYDGELVDLGHTTPDPITLQAALGRCREQGAKTVVMEVSSHALDQHRLAGTPVSVAVFTNLTRDHLDYHGDMASYLAAKRRLFERPELQLAVFNDDDPASAELRGALLPGCKVVSFGHGVGADLRVAQVTRDTQGLRGELQCGERRWRFALPLFGGFNLDNLMAVAAVLVGLGATDEELMTALAAVTPVPGRMEPVGSQPQVLVDYAHTPDGLEKALTAARQHFSGRLWCVVGCGGNRDHGKRPLMAAVAERLADCVVLTSDNPRDEAPAAILQDMAQGLATAERAWVIEDRAEAIARVIAEATVDDVVLIAGKGHERWQEVAGQRLPFDDREHARAALQQRAGGAA</sequence>
<dbReference type="NCBIfam" id="NF001124">
    <property type="entry name" value="PRK00139.1-2"/>
    <property type="match status" value="1"/>
</dbReference>
<name>A0ABV4AJM0_9GAMM</name>
<keyword evidence="5 7" id="KW-0131">Cell cycle</keyword>
<dbReference type="SUPFAM" id="SSF53623">
    <property type="entry name" value="MurD-like peptide ligases, catalytic domain"/>
    <property type="match status" value="1"/>
</dbReference>
<feature type="binding site" evidence="7">
    <location>
        <position position="455"/>
    </location>
    <ligand>
        <name>meso-2,6-diaminopimelate</name>
        <dbReference type="ChEBI" id="CHEBI:57791"/>
    </ligand>
</feature>
<feature type="binding site" evidence="7">
    <location>
        <begin position="404"/>
        <end position="407"/>
    </location>
    <ligand>
        <name>meso-2,6-diaminopimelate</name>
        <dbReference type="ChEBI" id="CHEBI:57791"/>
    </ligand>
</feature>
<evidence type="ECO:0000259" key="10">
    <source>
        <dbReference type="Pfam" id="PF02875"/>
    </source>
</evidence>
<comment type="caution">
    <text evidence="12">The sequence shown here is derived from an EMBL/GenBank/DDBJ whole genome shotgun (WGS) entry which is preliminary data.</text>
</comment>
<protein>
    <recommendedName>
        <fullName evidence="7">UDP-N-acetylmuramoyl-L-alanyl-D-glutamate--2,6-diaminopimelate ligase</fullName>
        <ecNumber evidence="7">6.3.2.13</ecNumber>
    </recommendedName>
    <alternativeName>
        <fullName evidence="7">Meso-A2pm-adding enzyme</fullName>
    </alternativeName>
    <alternativeName>
        <fullName evidence="7">Meso-diaminopimelate-adding enzyme</fullName>
    </alternativeName>
    <alternativeName>
        <fullName evidence="7">UDP-MurNAc-L-Ala-D-Glu:meso-diaminopimelate ligase</fullName>
    </alternativeName>
    <alternativeName>
        <fullName evidence="7">UDP-MurNAc-tripeptide synthetase</fullName>
    </alternativeName>
    <alternativeName>
        <fullName evidence="7">UDP-N-acetylmuramyl-tripeptide synthetase</fullName>
    </alternativeName>
</protein>
<keyword evidence="7 12" id="KW-0436">Ligase</keyword>
<dbReference type="InterPro" id="IPR004101">
    <property type="entry name" value="Mur_ligase_C"/>
</dbReference>
<dbReference type="EMBL" id="JBGCUO010000001">
    <property type="protein sequence ID" value="MEY1662622.1"/>
    <property type="molecule type" value="Genomic_DNA"/>
</dbReference>
<evidence type="ECO:0000256" key="3">
    <source>
        <dbReference type="ARBA" id="ARBA00022960"/>
    </source>
</evidence>
<dbReference type="HAMAP" id="MF_00208">
    <property type="entry name" value="MurE"/>
    <property type="match status" value="1"/>
</dbReference>
<organism evidence="12 13">
    <name type="scientific">Isoalcanivorax beigongshangi</name>
    <dbReference type="NCBI Taxonomy" id="3238810"/>
    <lineage>
        <taxon>Bacteria</taxon>
        <taxon>Pseudomonadati</taxon>
        <taxon>Pseudomonadota</taxon>
        <taxon>Gammaproteobacteria</taxon>
        <taxon>Oceanospirillales</taxon>
        <taxon>Alcanivoracaceae</taxon>
        <taxon>Isoalcanivorax</taxon>
    </lineage>
</organism>
<evidence type="ECO:0000256" key="4">
    <source>
        <dbReference type="ARBA" id="ARBA00022984"/>
    </source>
</evidence>
<evidence type="ECO:0000256" key="8">
    <source>
        <dbReference type="RuleBase" id="RU004135"/>
    </source>
</evidence>
<evidence type="ECO:0000256" key="7">
    <source>
        <dbReference type="HAMAP-Rule" id="MF_00208"/>
    </source>
</evidence>
<keyword evidence="7" id="KW-0547">Nucleotide-binding</keyword>